<accession>A0ABU1ZML9</accession>
<organism evidence="2 3">
    <name type="scientific">Rhodoferax saidenbachensis</name>
    <dbReference type="NCBI Taxonomy" id="1484693"/>
    <lineage>
        <taxon>Bacteria</taxon>
        <taxon>Pseudomonadati</taxon>
        <taxon>Pseudomonadota</taxon>
        <taxon>Betaproteobacteria</taxon>
        <taxon>Burkholderiales</taxon>
        <taxon>Comamonadaceae</taxon>
        <taxon>Rhodoferax</taxon>
    </lineage>
</organism>
<gene>
    <name evidence="2" type="ORF">J2X15_002066</name>
</gene>
<dbReference type="InterPro" id="IPR022061">
    <property type="entry name" value="DUF3617"/>
</dbReference>
<keyword evidence="3" id="KW-1185">Reference proteome</keyword>
<evidence type="ECO:0000313" key="3">
    <source>
        <dbReference type="Proteomes" id="UP001268089"/>
    </source>
</evidence>
<reference evidence="2 3" key="1">
    <citation type="submission" date="2023-07" db="EMBL/GenBank/DDBJ databases">
        <title>Sorghum-associated microbial communities from plants grown in Nebraska, USA.</title>
        <authorList>
            <person name="Schachtman D."/>
        </authorList>
    </citation>
    <scope>NUCLEOTIDE SEQUENCE [LARGE SCALE GENOMIC DNA]</scope>
    <source>
        <strain evidence="2 3">BE308</strain>
    </source>
</reference>
<comment type="caution">
    <text evidence="2">The sequence shown here is derived from an EMBL/GenBank/DDBJ whole genome shotgun (WGS) entry which is preliminary data.</text>
</comment>
<evidence type="ECO:0000256" key="1">
    <source>
        <dbReference type="SAM" id="SignalP"/>
    </source>
</evidence>
<sequence length="186" mass="19860">MKLPILACATLLASLAVHAQSMKPGLWEITNQMQGAPGSKADAAMAQMQKQMASMTPEQRKMVEDMMAKKGMQMSATPGGGMAVKICLTPEMAARNEVAPAQQGSCTHTPSPRSGNTQKFAFTCTTPPSHGEGQVTYTSPEAYAMKMTTTTTVKGKEETMDMQAQGKWLGSDCGSVKPLLEQSPRK</sequence>
<proteinExistence type="predicted"/>
<protein>
    <recommendedName>
        <fullName evidence="4">DUF3617 domain-containing protein</fullName>
    </recommendedName>
</protein>
<dbReference type="RefSeq" id="WP_310342278.1">
    <property type="nucleotide sequence ID" value="NZ_JAVDXO010000004.1"/>
</dbReference>
<feature type="signal peptide" evidence="1">
    <location>
        <begin position="1"/>
        <end position="19"/>
    </location>
</feature>
<evidence type="ECO:0000313" key="2">
    <source>
        <dbReference type="EMBL" id="MDR7306780.1"/>
    </source>
</evidence>
<evidence type="ECO:0008006" key="4">
    <source>
        <dbReference type="Google" id="ProtNLM"/>
    </source>
</evidence>
<keyword evidence="1" id="KW-0732">Signal</keyword>
<feature type="chain" id="PRO_5046982885" description="DUF3617 domain-containing protein" evidence="1">
    <location>
        <begin position="20"/>
        <end position="186"/>
    </location>
</feature>
<dbReference type="EMBL" id="JAVDXO010000004">
    <property type="protein sequence ID" value="MDR7306780.1"/>
    <property type="molecule type" value="Genomic_DNA"/>
</dbReference>
<dbReference type="Proteomes" id="UP001268089">
    <property type="component" value="Unassembled WGS sequence"/>
</dbReference>
<dbReference type="Pfam" id="PF12276">
    <property type="entry name" value="DUF3617"/>
    <property type="match status" value="1"/>
</dbReference>
<name>A0ABU1ZML9_9BURK</name>